<proteinExistence type="predicted"/>
<evidence type="ECO:0000313" key="2">
    <source>
        <dbReference type="EMBL" id="VDN30542.1"/>
    </source>
</evidence>
<evidence type="ECO:0000313" key="4">
    <source>
        <dbReference type="WBParaSite" id="GPUH_0001786101-mRNA-1"/>
    </source>
</evidence>
<protein>
    <submittedName>
        <fullName evidence="2 4">Uncharacterized protein</fullName>
    </submittedName>
</protein>
<gene>
    <name evidence="2" type="ORF">GPUH_LOCUS17836</name>
</gene>
<reference evidence="2 3" key="2">
    <citation type="submission" date="2018-11" db="EMBL/GenBank/DDBJ databases">
        <authorList>
            <consortium name="Pathogen Informatics"/>
        </authorList>
    </citation>
    <scope>NUCLEOTIDE SEQUENCE [LARGE SCALE GENOMIC DNA]</scope>
</reference>
<feature type="compositionally biased region" description="Basic residues" evidence="1">
    <location>
        <begin position="226"/>
        <end position="236"/>
    </location>
</feature>
<dbReference type="EMBL" id="UYRT01085762">
    <property type="protein sequence ID" value="VDN30542.1"/>
    <property type="molecule type" value="Genomic_DNA"/>
</dbReference>
<evidence type="ECO:0000256" key="1">
    <source>
        <dbReference type="SAM" id="MobiDB-lite"/>
    </source>
</evidence>
<dbReference type="AlphaFoldDB" id="A0A183EA45"/>
<evidence type="ECO:0000313" key="3">
    <source>
        <dbReference type="Proteomes" id="UP000271098"/>
    </source>
</evidence>
<organism evidence="4">
    <name type="scientific">Gongylonema pulchrum</name>
    <dbReference type="NCBI Taxonomy" id="637853"/>
    <lineage>
        <taxon>Eukaryota</taxon>
        <taxon>Metazoa</taxon>
        <taxon>Ecdysozoa</taxon>
        <taxon>Nematoda</taxon>
        <taxon>Chromadorea</taxon>
        <taxon>Rhabditida</taxon>
        <taxon>Spirurina</taxon>
        <taxon>Spiruromorpha</taxon>
        <taxon>Spiruroidea</taxon>
        <taxon>Gongylonematidae</taxon>
        <taxon>Gongylonema</taxon>
    </lineage>
</organism>
<feature type="region of interest" description="Disordered" evidence="1">
    <location>
        <begin position="41"/>
        <end position="117"/>
    </location>
</feature>
<sequence>MDDVKPDGKSGVVILEIEPNGGTALVHPKARTSALKQQCNALPTTGKETKVQRSRNSSVQNDGSSPVAAKQSRQRSRSSTENDGDEQAAVSRIEAEAFLRDTRRETSPAEVQRPQVASDLEPRTIVVGTEPRTCFSDPEGLPSSNDEFSSMEAAETDTPLQNFLMRVSVNEDLPRSNLSVGSNSQSYRFPAQHATTFVLQQPFVEQDSEQQRRQPSVQKPSDPTPKSRHKSHHTFV</sequence>
<feature type="region of interest" description="Disordered" evidence="1">
    <location>
        <begin position="200"/>
        <end position="236"/>
    </location>
</feature>
<name>A0A183EA45_9BILA</name>
<reference evidence="4" key="1">
    <citation type="submission" date="2016-06" db="UniProtKB">
        <authorList>
            <consortium name="WormBaseParasite"/>
        </authorList>
    </citation>
    <scope>IDENTIFICATION</scope>
</reference>
<dbReference type="WBParaSite" id="GPUH_0001786101-mRNA-1">
    <property type="protein sequence ID" value="GPUH_0001786101-mRNA-1"/>
    <property type="gene ID" value="GPUH_0001786101"/>
</dbReference>
<feature type="compositionally biased region" description="Basic and acidic residues" evidence="1">
    <location>
        <begin position="93"/>
        <end position="107"/>
    </location>
</feature>
<dbReference type="Proteomes" id="UP000271098">
    <property type="component" value="Unassembled WGS sequence"/>
</dbReference>
<dbReference type="OrthoDB" id="5865816at2759"/>
<keyword evidence="3" id="KW-1185">Reference proteome</keyword>
<accession>A0A183EA45</accession>
<feature type="compositionally biased region" description="Polar residues" evidence="1">
    <location>
        <begin position="54"/>
        <end position="64"/>
    </location>
</feature>